<evidence type="ECO:0000256" key="3">
    <source>
        <dbReference type="ARBA" id="ARBA00023002"/>
    </source>
</evidence>
<sequence>MSEQTTIPTRPLVSSTRETLNLTLEVKSGTLPNDLCGYVYINTPNGTVNSALPYPKTHPDGKPNQEYSSPLLGGGGYIFKFDLTQPGTITLKAKLLKPPSYYADKATKYGTTGHTLLGFKNLGIARLSFVLGAAEQIATAIVPVKFKNDQATRLLATADLGRAYEFNPKLLNVTQPIGQLSDYVAATPAIVPWIFKLIQGTAHPTFDPVTQELFTVNYTKSVKTLLQASGLWPLLQSAPETVEQLLEECIDELEEKNTHSKNKLSFEDFVEHLEKKLSQKQSKLQEAAQSVKTHVEVNQSIFDKIKAFFIHLINKIFGKEAKALEEKVEDTIVESIESSTSIEDEVYLLRFSDTKTHDRWKVVDENGDNIKILQCMHQTSISKDYVLLIDAAFKLSLDVLMNNPFPNNEKLNRFLRQITTQPQLANTPLYIIKRADLIAGNETVVAKSLTLKPEFIHFTANYSNDNQLITIYTASNAAACLAEWVRCYDELMPGTPIEEGTEGILCVGSMDVGRVGKIVIDAETATIKEEIMTYETGNPDKNGGTAPHTWLSGFYTFRDFISAEQPVNEIKNIYWQFGALEKRRLTKFIFDLYKDYPNRIVPAEDIEKYSEQGVPLQIARLNTDTMKLEDYYQYPDNYTLGAIQFVPKKTATPGVEPSMDGYLFTTMINGIEEAGDHINYLREVWIFDASNLAQGPTCVLTHPDFDFGFTLHSLWINDIGGDDLADHLSTDIVDEYQHLIDGVPPQHKAAVQAIFEKEVFPNFTSK</sequence>
<dbReference type="eggNOG" id="COG3670">
    <property type="taxonomic scope" value="Bacteria"/>
</dbReference>
<evidence type="ECO:0000256" key="5">
    <source>
        <dbReference type="PIRSR" id="PIRSR604294-1"/>
    </source>
</evidence>
<dbReference type="PANTHER" id="PTHR10543:SF89">
    <property type="entry name" value="CAROTENOID 9,10(9',10')-CLEAVAGE DIOXYGENASE 1"/>
    <property type="match status" value="1"/>
</dbReference>
<name>A1ZQI9_MICM2</name>
<comment type="similarity">
    <text evidence="1">Belongs to the carotenoid oxygenase family.</text>
</comment>
<dbReference type="GO" id="GO:0010436">
    <property type="term" value="F:carotenoid dioxygenase activity"/>
    <property type="evidence" value="ECO:0007669"/>
    <property type="project" value="TreeGrafter"/>
</dbReference>
<keyword evidence="3" id="KW-0560">Oxidoreductase</keyword>
<dbReference type="Pfam" id="PF03055">
    <property type="entry name" value="RPE65"/>
    <property type="match status" value="2"/>
</dbReference>
<evidence type="ECO:0000256" key="2">
    <source>
        <dbReference type="ARBA" id="ARBA00022723"/>
    </source>
</evidence>
<evidence type="ECO:0000256" key="4">
    <source>
        <dbReference type="ARBA" id="ARBA00023004"/>
    </source>
</evidence>
<comment type="cofactor">
    <cofactor evidence="5">
        <name>Fe(2+)</name>
        <dbReference type="ChEBI" id="CHEBI:29033"/>
    </cofactor>
    <text evidence="5">Binds 1 Fe(2+) ion per subunit.</text>
</comment>
<dbReference type="OrthoDB" id="972944at2"/>
<proteinExistence type="inferred from homology"/>
<evidence type="ECO:0008006" key="8">
    <source>
        <dbReference type="Google" id="ProtNLM"/>
    </source>
</evidence>
<keyword evidence="7" id="KW-1185">Reference proteome</keyword>
<protein>
    <recommendedName>
        <fullName evidence="8">Lignostilbene-alpha,beta-dioxygenase</fullName>
    </recommendedName>
</protein>
<dbReference type="RefSeq" id="WP_002699732.1">
    <property type="nucleotide sequence ID" value="NZ_AAWS01000024.1"/>
</dbReference>
<dbReference type="Proteomes" id="UP000004095">
    <property type="component" value="Unassembled WGS sequence"/>
</dbReference>
<dbReference type="EMBL" id="AAWS01000024">
    <property type="protein sequence ID" value="EAY27361.1"/>
    <property type="molecule type" value="Genomic_DNA"/>
</dbReference>
<evidence type="ECO:0000256" key="1">
    <source>
        <dbReference type="ARBA" id="ARBA00006787"/>
    </source>
</evidence>
<evidence type="ECO:0000313" key="7">
    <source>
        <dbReference type="Proteomes" id="UP000004095"/>
    </source>
</evidence>
<dbReference type="InterPro" id="IPR004294">
    <property type="entry name" value="Carotenoid_Oase"/>
</dbReference>
<feature type="binding site" evidence="5">
    <location>
        <position position="203"/>
    </location>
    <ligand>
        <name>Fe cation</name>
        <dbReference type="ChEBI" id="CHEBI:24875"/>
        <note>catalytic</note>
    </ligand>
</feature>
<dbReference type="PANTHER" id="PTHR10543">
    <property type="entry name" value="BETA-CAROTENE DIOXYGENASE"/>
    <property type="match status" value="1"/>
</dbReference>
<organism evidence="6 7">
    <name type="scientific">Microscilla marina ATCC 23134</name>
    <dbReference type="NCBI Taxonomy" id="313606"/>
    <lineage>
        <taxon>Bacteria</taxon>
        <taxon>Pseudomonadati</taxon>
        <taxon>Bacteroidota</taxon>
        <taxon>Cytophagia</taxon>
        <taxon>Cytophagales</taxon>
        <taxon>Microscillaceae</taxon>
        <taxon>Microscilla</taxon>
    </lineage>
</organism>
<comment type="caution">
    <text evidence="6">The sequence shown here is derived from an EMBL/GenBank/DDBJ whole genome shotgun (WGS) entry which is preliminary data.</text>
</comment>
<keyword evidence="4 5" id="KW-0408">Iron</keyword>
<gene>
    <name evidence="6" type="ORF">M23134_08313</name>
</gene>
<reference evidence="6 7" key="1">
    <citation type="submission" date="2007-01" db="EMBL/GenBank/DDBJ databases">
        <authorList>
            <person name="Haygood M."/>
            <person name="Podell S."/>
            <person name="Anderson C."/>
            <person name="Hopkinson B."/>
            <person name="Roe K."/>
            <person name="Barbeau K."/>
            <person name="Gaasterland T."/>
            <person name="Ferriera S."/>
            <person name="Johnson J."/>
            <person name="Kravitz S."/>
            <person name="Beeson K."/>
            <person name="Sutton G."/>
            <person name="Rogers Y.-H."/>
            <person name="Friedman R."/>
            <person name="Frazier M."/>
            <person name="Venter J.C."/>
        </authorList>
    </citation>
    <scope>NUCLEOTIDE SEQUENCE [LARGE SCALE GENOMIC DNA]</scope>
    <source>
        <strain evidence="6 7">ATCC 23134</strain>
    </source>
</reference>
<dbReference type="GO" id="GO:0016121">
    <property type="term" value="P:carotene catabolic process"/>
    <property type="evidence" value="ECO:0007669"/>
    <property type="project" value="TreeGrafter"/>
</dbReference>
<accession>A1ZQI9</accession>
<dbReference type="GO" id="GO:0046872">
    <property type="term" value="F:metal ion binding"/>
    <property type="evidence" value="ECO:0007669"/>
    <property type="project" value="UniProtKB-KW"/>
</dbReference>
<keyword evidence="2 5" id="KW-0479">Metal-binding</keyword>
<dbReference type="AlphaFoldDB" id="A1ZQI9"/>
<evidence type="ECO:0000313" key="6">
    <source>
        <dbReference type="EMBL" id="EAY27361.1"/>
    </source>
</evidence>